<reference evidence="3 4" key="1">
    <citation type="submission" date="2017-06" db="EMBL/GenBank/DDBJ databases">
        <title>Genome Sequencing of the methanotroph Methylovulum psychrotolerants str. HV10-M2 isolated from a high-altitude environment.</title>
        <authorList>
            <person name="Mateos-Rivera A."/>
        </authorList>
    </citation>
    <scope>NUCLEOTIDE SEQUENCE [LARGE SCALE GENOMIC DNA]</scope>
    <source>
        <strain evidence="3 4">HV10_M2</strain>
    </source>
</reference>
<evidence type="ECO:0000313" key="4">
    <source>
        <dbReference type="Proteomes" id="UP000197019"/>
    </source>
</evidence>
<proteinExistence type="predicted"/>
<feature type="domain" description="KfrA N-terminal DNA-binding" evidence="2">
    <location>
        <begin position="9"/>
        <end position="120"/>
    </location>
</feature>
<evidence type="ECO:0000259" key="2">
    <source>
        <dbReference type="Pfam" id="PF11740"/>
    </source>
</evidence>
<dbReference type="OrthoDB" id="5566170at2"/>
<keyword evidence="4" id="KW-1185">Reference proteome</keyword>
<gene>
    <name evidence="3" type="ORF">CEK71_06410</name>
</gene>
<dbReference type="KEGG" id="mpsy:CEK71_06410"/>
<dbReference type="EMBL" id="CP022129">
    <property type="protein sequence ID" value="ASF45731.1"/>
    <property type="molecule type" value="Genomic_DNA"/>
</dbReference>
<evidence type="ECO:0000256" key="1">
    <source>
        <dbReference type="SAM" id="MobiDB-lite"/>
    </source>
</evidence>
<dbReference type="Proteomes" id="UP000197019">
    <property type="component" value="Chromosome"/>
</dbReference>
<protein>
    <recommendedName>
        <fullName evidence="2">KfrA N-terminal DNA-binding domain-containing protein</fullName>
    </recommendedName>
</protein>
<sequence length="268" mass="31374">MPKLTDTYARAYDCCDRILTELGRFPTIDLIRERIGVNSPTTIKKAMNEWTQHFAEQHFDKLHRPDIPVTLIHSVEQVWKLAVLEAEKAYLDKEKAYQHSLAENQAVLVQQQQEQQTLKAILRDTDTALAQAGQYSQALQQQLNGQQQENAELQEKVAANEKQLQEQHKLMQEQALRWQQQQAQEQEWFARRLSEEKQFLEEKWQEKIQRQAQQIAVLSESETSLRQVCASLRQEQQRLQQVLSKLDQGQNKPHRFKIKSVPGNKPSR</sequence>
<name>A0A1Z4BWT4_9GAMM</name>
<dbReference type="RefSeq" id="WP_088618607.1">
    <property type="nucleotide sequence ID" value="NZ_CP022129.1"/>
</dbReference>
<organism evidence="3 4">
    <name type="scientific">Methylovulum psychrotolerans</name>
    <dbReference type="NCBI Taxonomy" id="1704499"/>
    <lineage>
        <taxon>Bacteria</taxon>
        <taxon>Pseudomonadati</taxon>
        <taxon>Pseudomonadota</taxon>
        <taxon>Gammaproteobacteria</taxon>
        <taxon>Methylococcales</taxon>
        <taxon>Methylococcaceae</taxon>
        <taxon>Methylovulum</taxon>
    </lineage>
</organism>
<feature type="region of interest" description="Disordered" evidence="1">
    <location>
        <begin position="243"/>
        <end position="268"/>
    </location>
</feature>
<dbReference type="AlphaFoldDB" id="A0A1Z4BWT4"/>
<dbReference type="InterPro" id="IPR021104">
    <property type="entry name" value="KfrA_DNA-bd_N"/>
</dbReference>
<dbReference type="Pfam" id="PF11740">
    <property type="entry name" value="KfrA_N"/>
    <property type="match status" value="1"/>
</dbReference>
<evidence type="ECO:0000313" key="3">
    <source>
        <dbReference type="EMBL" id="ASF45731.1"/>
    </source>
</evidence>
<accession>A0A1Z4BWT4</accession>